<organism evidence="2 3">
    <name type="scientific">Vibrio gazogenes DSM 21264 = NBRC 103151</name>
    <dbReference type="NCBI Taxonomy" id="1123492"/>
    <lineage>
        <taxon>Bacteria</taxon>
        <taxon>Pseudomonadati</taxon>
        <taxon>Pseudomonadota</taxon>
        <taxon>Gammaproteobacteria</taxon>
        <taxon>Vibrionales</taxon>
        <taxon>Vibrionaceae</taxon>
        <taxon>Vibrio</taxon>
    </lineage>
</organism>
<feature type="transmembrane region" description="Helical" evidence="1">
    <location>
        <begin position="83"/>
        <end position="102"/>
    </location>
</feature>
<keyword evidence="1" id="KW-0812">Transmembrane</keyword>
<proteinExistence type="predicted"/>
<reference evidence="3" key="1">
    <citation type="submission" date="2016-11" db="EMBL/GenBank/DDBJ databases">
        <authorList>
            <person name="Varghese N."/>
            <person name="Submissions S."/>
        </authorList>
    </citation>
    <scope>NUCLEOTIDE SEQUENCE [LARGE SCALE GENOMIC DNA]</scope>
    <source>
        <strain evidence="3">DSM 21264</strain>
    </source>
</reference>
<accession>A0A1M5GLW2</accession>
<keyword evidence="1" id="KW-1133">Transmembrane helix</keyword>
<sequence length="171" mass="18838">MNVTLIESKVQSYQAVTSTTVRIELSNSQTVILRLSESWVLNQGDLVAIAGFQDPQSNVLIGYGYINLSQHVKSIARSHGGPFFFFGALLSIITLGIVAFIFSGEGMIAFSDILTTLPLAVVLLFSGFFIWIGIKAKRKERCVKGMLEQVEMKALVDVTTPPRDTKIVQRI</sequence>
<evidence type="ECO:0000256" key="1">
    <source>
        <dbReference type="SAM" id="Phobius"/>
    </source>
</evidence>
<protein>
    <recommendedName>
        <fullName evidence="4">Positive regulator of sigma(E), RseC/MucC</fullName>
    </recommendedName>
</protein>
<evidence type="ECO:0000313" key="3">
    <source>
        <dbReference type="Proteomes" id="UP000184159"/>
    </source>
</evidence>
<feature type="transmembrane region" description="Helical" evidence="1">
    <location>
        <begin position="108"/>
        <end position="134"/>
    </location>
</feature>
<name>A0A1M5GLW2_VIBGA</name>
<evidence type="ECO:0000313" key="2">
    <source>
        <dbReference type="EMBL" id="SHG04666.1"/>
    </source>
</evidence>
<dbReference type="Proteomes" id="UP000184159">
    <property type="component" value="Unassembled WGS sequence"/>
</dbReference>
<keyword evidence="3" id="KW-1185">Reference proteome</keyword>
<dbReference type="EMBL" id="FQUH01000025">
    <property type="protein sequence ID" value="SHG04666.1"/>
    <property type="molecule type" value="Genomic_DNA"/>
</dbReference>
<gene>
    <name evidence="2" type="ORF">SAMN02745781_03845</name>
</gene>
<keyword evidence="1" id="KW-0472">Membrane</keyword>
<evidence type="ECO:0008006" key="4">
    <source>
        <dbReference type="Google" id="ProtNLM"/>
    </source>
</evidence>
<dbReference type="AlphaFoldDB" id="A0A1M5GLW2"/>